<dbReference type="KEGG" id="pcea:J3359_13545"/>
<accession>A0A975CMJ3</accession>
<dbReference type="EMBL" id="CP071869">
    <property type="protein sequence ID" value="QTE21832.1"/>
    <property type="molecule type" value="Genomic_DNA"/>
</dbReference>
<evidence type="ECO:0000313" key="2">
    <source>
        <dbReference type="Proteomes" id="UP000663920"/>
    </source>
</evidence>
<sequence length="137" mass="15795">MFATSIINQVAVTNIFTTAIVKQAPAIILFVTDFKKLLTANIKLTTAFILLPTEKIKLQTEFKTFQTTDNNLQTSTPNERKEYRKAAYNMVYIQLLLMAFSRTFRVNPKVMAYLQSTGINHATKYIPIRWQPFKKNP</sequence>
<protein>
    <submittedName>
        <fullName evidence="1">Uncharacterized protein</fullName>
    </submittedName>
</protein>
<keyword evidence="2" id="KW-1185">Reference proteome</keyword>
<name>A0A975CMJ3_9FLAO</name>
<gene>
    <name evidence="1" type="ORF">J3359_13545</name>
</gene>
<dbReference type="AlphaFoldDB" id="A0A975CMJ3"/>
<evidence type="ECO:0000313" key="1">
    <source>
        <dbReference type="EMBL" id="QTE21832.1"/>
    </source>
</evidence>
<dbReference type="RefSeq" id="WP_208077380.1">
    <property type="nucleotide sequence ID" value="NZ_CP071869.1"/>
</dbReference>
<organism evidence="1 2">
    <name type="scientific">Polaribacter cellanae</name>
    <dbReference type="NCBI Taxonomy" id="2818493"/>
    <lineage>
        <taxon>Bacteria</taxon>
        <taxon>Pseudomonadati</taxon>
        <taxon>Bacteroidota</taxon>
        <taxon>Flavobacteriia</taxon>
        <taxon>Flavobacteriales</taxon>
        <taxon>Flavobacteriaceae</taxon>
    </lineage>
</organism>
<proteinExistence type="predicted"/>
<dbReference type="Proteomes" id="UP000663920">
    <property type="component" value="Chromosome"/>
</dbReference>
<reference evidence="1 2" key="1">
    <citation type="submission" date="2021-03" db="EMBL/GenBank/DDBJ databases">
        <title>Complete genome of Polaribacter_sp.SM13.</title>
        <authorList>
            <person name="Jeong S.W."/>
            <person name="Bae J.W."/>
        </authorList>
    </citation>
    <scope>NUCLEOTIDE SEQUENCE [LARGE SCALE GENOMIC DNA]</scope>
    <source>
        <strain evidence="1 2">SM13</strain>
    </source>
</reference>